<dbReference type="PANTHER" id="PTHR47938">
    <property type="entry name" value="RESPIRATORY COMPLEX I CHAPERONE (CIA84), PUTATIVE (AFU_ORTHOLOGUE AFUA_2G06020)-RELATED"/>
    <property type="match status" value="1"/>
</dbReference>
<keyword evidence="1" id="KW-0175">Coiled coil</keyword>
<feature type="region of interest" description="Disordered" evidence="2">
    <location>
        <begin position="1171"/>
        <end position="1236"/>
    </location>
</feature>
<dbReference type="PANTHER" id="PTHR47938:SF35">
    <property type="entry name" value="PENTATRICOPEPTIDE REPEAT-CONTAINING PROTEIN 4, MITOCHONDRIAL-RELATED"/>
    <property type="match status" value="1"/>
</dbReference>
<sequence length="1330" mass="148638">MAGSPLWPRWPMRLGLKHLLWNRGAHAHQHSSLASLLSAWQDRYVSPRRALLSNMCRRQFHLQEPRAIRAASLSEQPDLYPPRALFDSPPTDAAPFSPRARAKRKPETRALNDQLNLALVEEATLQRVKGIVDAARSAVFDHWTLDFALRNARHALHAEPRERLAFAIRMVARARDDGARLDSFALLQLLPLAKALYKVNVVIAVKNLVEAQNHTLNEKAYSGLITHLSVCGRVKLMQRTFRERLHVYPTPTADLICSVAYGLLRNRRPDAALTVWQTVRNGPDTLAVPLDASLLECGAWICATGDDKADHARWIGYKYRELGLKPPSAVLHVLSTAFINAGHYEEAREYMRWIMALGYTLHERRMYQYMPDCIRRAQAHELLPLSDVLTEAKYLGSDFREQLRVLHAYLRTLGECASRGRLDAQEARRCAKRVAARWKLTDSRSTMFLKFLLELRRDDAEQDKGVAGIHAERAAHGSGPAASTSKIRGAPGAGKRKPWLRIPKRRAASKLLTILKNKRKQRRGMMAGRRPGADAAHGTEAETATGLSLSDKTLSVSSGLDGQTSQRSPRALLALAVRKLQNARSNNMELEQDLLKSFLALAQPCRKVNLILIVKRMLEEQQQMQQQLIGETPTSLALDAEMSLALVSYWDACNQPRLRDEAVFELMQLHDSAGSDMFEKLISHLLCEERVEAAHAIWKMVSSQALSDDAVVDATILRGGVMVCAAVKNYDETERIVAKFKQLEISPNQTILNLLVSLWVHVDRFDVALDLIRWSKACGCELDEKMLFTFASSSLKAGANVHMLDDCLLPLAEILAETPLIVSNAEDGRAKSPALRVYLTERLHEFFLYALCQGFSNGRLEMNQSRAAAECALRLTKLVDTKDVDKKSAYALVFLLARAELLDDALRLARLTAVCTRKKNWFHWYEPKPPPSPRSMRAVAYCALAEQSLKENRVLASVLLFVNGDMPGYHSSTVPPGSDVLAPRVAAGLVGYFIRSLSKSRRLDLCTELFNAFPCFAAPDPFVSTAYVEALGNASRPAEAIALFRTLRGNRASETWAADGETFRALGTVVQNFLPSRNGAHGPDLVLADHLVNEALGYMDEYLQNESSDHLDLRRRVAEQVEQIRACMTPTDDDIAAETAMSFVKPHPEAPVHEFSSSAVVDSLMNIYEDSWTPGTSAEDTDDEELERQRAAAKKAEAKRAEEKKAERMRAEGKRAERKRAKGRRAEGKTAKSDKVEAKEAVFEQATASWAKAQKLSAERPEVRKAAAQKVAAERAEARKAEAERVEAEKAAAEKAEAEKLEAKKAETRRHANRALEQFTMLHRQRNLRS</sequence>
<feature type="region of interest" description="Disordered" evidence="2">
    <location>
        <begin position="518"/>
        <end position="547"/>
    </location>
</feature>
<name>A0A5J4YIZ0_PORPP</name>
<proteinExistence type="predicted"/>
<dbReference type="OrthoDB" id="185373at2759"/>
<dbReference type="Proteomes" id="UP000324585">
    <property type="component" value="Unassembled WGS sequence"/>
</dbReference>
<dbReference type="GO" id="GO:0003729">
    <property type="term" value="F:mRNA binding"/>
    <property type="evidence" value="ECO:0007669"/>
    <property type="project" value="TreeGrafter"/>
</dbReference>
<reference evidence="4" key="1">
    <citation type="journal article" date="2019" name="Nat. Commun.">
        <title>Expansion of phycobilisome linker gene families in mesophilic red algae.</title>
        <authorList>
            <person name="Lee J."/>
            <person name="Kim D."/>
            <person name="Bhattacharya D."/>
            <person name="Yoon H.S."/>
        </authorList>
    </citation>
    <scope>NUCLEOTIDE SEQUENCE [LARGE SCALE GENOMIC DNA]</scope>
    <source>
        <strain evidence="4">CCMP 1328</strain>
    </source>
</reference>
<feature type="compositionally biased region" description="Basic and acidic residues" evidence="2">
    <location>
        <begin position="1187"/>
        <end position="1215"/>
    </location>
</feature>
<evidence type="ECO:0000313" key="3">
    <source>
        <dbReference type="EMBL" id="KAA8490623.1"/>
    </source>
</evidence>
<feature type="coiled-coil region" evidence="1">
    <location>
        <begin position="1264"/>
        <end position="1318"/>
    </location>
</feature>
<feature type="compositionally biased region" description="Low complexity" evidence="2">
    <location>
        <begin position="524"/>
        <end position="546"/>
    </location>
</feature>
<feature type="compositionally biased region" description="Basic and acidic residues" evidence="2">
    <location>
        <begin position="1224"/>
        <end position="1236"/>
    </location>
</feature>
<evidence type="ECO:0000256" key="1">
    <source>
        <dbReference type="SAM" id="Coils"/>
    </source>
</evidence>
<gene>
    <name evidence="3" type="ORF">FVE85_9396</name>
</gene>
<organism evidence="3 4">
    <name type="scientific">Porphyridium purpureum</name>
    <name type="common">Red alga</name>
    <name type="synonym">Porphyridium cruentum</name>
    <dbReference type="NCBI Taxonomy" id="35688"/>
    <lineage>
        <taxon>Eukaryota</taxon>
        <taxon>Rhodophyta</taxon>
        <taxon>Bangiophyceae</taxon>
        <taxon>Porphyridiales</taxon>
        <taxon>Porphyridiaceae</taxon>
        <taxon>Porphyridium</taxon>
    </lineage>
</organism>
<feature type="region of interest" description="Disordered" evidence="2">
    <location>
        <begin position="472"/>
        <end position="497"/>
    </location>
</feature>
<evidence type="ECO:0000313" key="4">
    <source>
        <dbReference type="Proteomes" id="UP000324585"/>
    </source>
</evidence>
<feature type="region of interest" description="Disordered" evidence="2">
    <location>
        <begin position="79"/>
        <end position="107"/>
    </location>
</feature>
<dbReference type="Gene3D" id="1.25.40.10">
    <property type="entry name" value="Tetratricopeptide repeat domain"/>
    <property type="match status" value="2"/>
</dbReference>
<keyword evidence="4" id="KW-1185">Reference proteome</keyword>
<protein>
    <submittedName>
        <fullName evidence="3">Sperm acrosomal protein FSA-ACR.1</fullName>
    </submittedName>
</protein>
<accession>A0A5J4YIZ0</accession>
<evidence type="ECO:0000256" key="2">
    <source>
        <dbReference type="SAM" id="MobiDB-lite"/>
    </source>
</evidence>
<dbReference type="EMBL" id="VRMN01000021">
    <property type="protein sequence ID" value="KAA8490623.1"/>
    <property type="molecule type" value="Genomic_DNA"/>
</dbReference>
<dbReference type="InterPro" id="IPR011990">
    <property type="entry name" value="TPR-like_helical_dom_sf"/>
</dbReference>
<comment type="caution">
    <text evidence="3">The sequence shown here is derived from an EMBL/GenBank/DDBJ whole genome shotgun (WGS) entry which is preliminary data.</text>
</comment>